<dbReference type="Gene3D" id="1.20.120.30">
    <property type="entry name" value="Aspartate receptor, ligand-binding domain"/>
    <property type="match status" value="1"/>
</dbReference>
<dbReference type="InterPro" id="IPR051310">
    <property type="entry name" value="MCP_chemotaxis"/>
</dbReference>
<evidence type="ECO:0000256" key="13">
    <source>
        <dbReference type="SAM" id="Phobius"/>
    </source>
</evidence>
<evidence type="ECO:0000256" key="2">
    <source>
        <dbReference type="ARBA" id="ARBA00022475"/>
    </source>
</evidence>
<dbReference type="InterPro" id="IPR035440">
    <property type="entry name" value="4HB_MCP_dom_sf"/>
</dbReference>
<reference evidence="17" key="1">
    <citation type="submission" date="2009-03" db="EMBL/GenBank/DDBJ databases">
        <title>Complete genome sequence of Edwardsiella ictaluri 93-146.</title>
        <authorList>
            <person name="Williams M.L."/>
            <person name="Gillaspy A.F."/>
            <person name="Dyer D.W."/>
            <person name="Thune R.L."/>
            <person name="Waldbieser G.C."/>
            <person name="Schuster S.C."/>
            <person name="Gipson J."/>
            <person name="Zaitshik J."/>
            <person name="Landry C."/>
            <person name="Lawrence M.L."/>
        </authorList>
    </citation>
    <scope>NUCLEOTIDE SEQUENCE [LARGE SCALE GENOMIC DNA]</scope>
    <source>
        <strain evidence="17">93-146</strain>
    </source>
</reference>
<comment type="subcellular location">
    <subcellularLocation>
        <location evidence="1">Cell inner membrane</location>
        <topology evidence="1">Multi-pass membrane protein</topology>
    </subcellularLocation>
</comment>
<dbReference type="InterPro" id="IPR004090">
    <property type="entry name" value="Chemotax_Me-accpt_rcpt"/>
</dbReference>
<dbReference type="SMART" id="SM00304">
    <property type="entry name" value="HAMP"/>
    <property type="match status" value="1"/>
</dbReference>
<dbReference type="SUPFAM" id="SSF58104">
    <property type="entry name" value="Methyl-accepting chemotaxis protein (MCP) signaling domain"/>
    <property type="match status" value="1"/>
</dbReference>
<feature type="domain" description="Methyl-accepting transducer" evidence="14">
    <location>
        <begin position="272"/>
        <end position="501"/>
    </location>
</feature>
<dbReference type="PRINTS" id="PR00260">
    <property type="entry name" value="CHEMTRNSDUCR"/>
</dbReference>
<dbReference type="SMART" id="SM00283">
    <property type="entry name" value="MA"/>
    <property type="match status" value="1"/>
</dbReference>
<keyword evidence="12" id="KW-0175">Coiled coil</keyword>
<feature type="transmembrane region" description="Helical" evidence="13">
    <location>
        <begin position="7"/>
        <end position="30"/>
    </location>
</feature>
<dbReference type="PANTHER" id="PTHR43531">
    <property type="entry name" value="PROTEIN ICFG"/>
    <property type="match status" value="1"/>
</dbReference>
<dbReference type="GO" id="GO:0007165">
    <property type="term" value="P:signal transduction"/>
    <property type="evidence" value="ECO:0007669"/>
    <property type="project" value="UniProtKB-KW"/>
</dbReference>
<dbReference type="STRING" id="67780.B6E78_04960"/>
<sequence length="528" mass="57346">MFSKIKIARLLPIVIIAIFLIQAVSFIFFYNVINSDAEHIQENYQSRRNVMFFSDAWINLVQARSTLREAQNQAAAVTVDRERLQGLFSRAGGRIAEARSNYEAYKDIPDVDGLDVSVVNRVNNDFTKYLSTVSEIVELLKQNDIQRAIELNQQLISLNIETQHAYNIWQEEHDRLMEISVQKSQGACQTMKWALLLLALLSILCLLLCWVSVKQAMLIPLQSIIRSVQRIAKGDLTQRFQRHSQSEMGLLAAHIDDMQRALREIVASVRHSASAIYSGSGEIAAGGSNLASRTEEQAAALEETAASMEQMTAIVDKNTDSSRHVAQLAGEATHTAESGGQAIAEVVKTMEEIAGNSKHIASITNVIDSIAFQTNILALNAAVEAARAGDQGRGFAVVASEVRSLAQRSAQAAKEINTLIASSVERVNQGSVNVSAAGATMENIISAITYLSGLIGEISSSAEEQSRGIAQINQAINQMDTVTQHNATLVEESTAASHALEGQAKALTEIVAAFNVSDVPLETTAALR</sequence>
<evidence type="ECO:0000256" key="10">
    <source>
        <dbReference type="ARBA" id="ARBA00029447"/>
    </source>
</evidence>
<evidence type="ECO:0000256" key="12">
    <source>
        <dbReference type="SAM" id="Coils"/>
    </source>
</evidence>
<dbReference type="FunFam" id="1.10.287.950:FF:000001">
    <property type="entry name" value="Methyl-accepting chemotaxis sensory transducer"/>
    <property type="match status" value="1"/>
</dbReference>
<dbReference type="GO" id="GO:0004888">
    <property type="term" value="F:transmembrane signaling receptor activity"/>
    <property type="evidence" value="ECO:0007669"/>
    <property type="project" value="InterPro"/>
</dbReference>
<dbReference type="SUPFAM" id="SSF47170">
    <property type="entry name" value="Aspartate receptor, ligand-binding domain"/>
    <property type="match status" value="1"/>
</dbReference>
<evidence type="ECO:0000313" key="16">
    <source>
        <dbReference type="EMBL" id="ACR69750.1"/>
    </source>
</evidence>
<dbReference type="PROSITE" id="PS50885">
    <property type="entry name" value="HAMP"/>
    <property type="match status" value="1"/>
</dbReference>
<dbReference type="HOGENOM" id="CLU_000445_107_16_6"/>
<dbReference type="PANTHER" id="PTHR43531:SF14">
    <property type="entry name" value="METHYL-ACCEPTING CHEMOTAXIS PROTEIN I-RELATED"/>
    <property type="match status" value="1"/>
</dbReference>
<dbReference type="CDD" id="cd06225">
    <property type="entry name" value="HAMP"/>
    <property type="match status" value="1"/>
</dbReference>
<evidence type="ECO:0000256" key="4">
    <source>
        <dbReference type="ARBA" id="ARBA00022500"/>
    </source>
</evidence>
<dbReference type="OrthoDB" id="2489132at2"/>
<feature type="transmembrane region" description="Helical" evidence="13">
    <location>
        <begin position="193"/>
        <end position="213"/>
    </location>
</feature>
<evidence type="ECO:0000256" key="11">
    <source>
        <dbReference type="PROSITE-ProRule" id="PRU00284"/>
    </source>
</evidence>
<evidence type="ECO:0000256" key="7">
    <source>
        <dbReference type="ARBA" id="ARBA00022989"/>
    </source>
</evidence>
<protein>
    <submittedName>
        <fullName evidence="16">Methyl-accepting chemotaxis protein, putative</fullName>
    </submittedName>
</protein>
<dbReference type="PROSITE" id="PS50111">
    <property type="entry name" value="CHEMOTAXIS_TRANSDUC_2"/>
    <property type="match status" value="1"/>
</dbReference>
<comment type="similarity">
    <text evidence="10">Belongs to the methyl-accepting chemotaxis (MCP) protein family.</text>
</comment>
<dbReference type="InterPro" id="IPR004089">
    <property type="entry name" value="MCPsignal_dom"/>
</dbReference>
<accession>C5BG27</accession>
<evidence type="ECO:0000256" key="8">
    <source>
        <dbReference type="ARBA" id="ARBA00023136"/>
    </source>
</evidence>
<organism evidence="16 17">
    <name type="scientific">Edwardsiella ictaluri (strain 93-146)</name>
    <dbReference type="NCBI Taxonomy" id="634503"/>
    <lineage>
        <taxon>Bacteria</taxon>
        <taxon>Pseudomonadati</taxon>
        <taxon>Pseudomonadota</taxon>
        <taxon>Gammaproteobacteria</taxon>
        <taxon>Enterobacterales</taxon>
        <taxon>Hafniaceae</taxon>
        <taxon>Edwardsiella</taxon>
    </lineage>
</organism>
<evidence type="ECO:0000256" key="3">
    <source>
        <dbReference type="ARBA" id="ARBA00022481"/>
    </source>
</evidence>
<dbReference type="Pfam" id="PF02203">
    <property type="entry name" value="TarH"/>
    <property type="match status" value="1"/>
</dbReference>
<evidence type="ECO:0000259" key="15">
    <source>
        <dbReference type="PROSITE" id="PS50885"/>
    </source>
</evidence>
<dbReference type="AlphaFoldDB" id="C5BG27"/>
<evidence type="ECO:0000256" key="6">
    <source>
        <dbReference type="ARBA" id="ARBA00022692"/>
    </source>
</evidence>
<keyword evidence="7 13" id="KW-1133">Transmembrane helix</keyword>
<dbReference type="Gene3D" id="1.10.287.950">
    <property type="entry name" value="Methyl-accepting chemotaxis protein"/>
    <property type="match status" value="1"/>
</dbReference>
<dbReference type="Pfam" id="PF00672">
    <property type="entry name" value="HAMP"/>
    <property type="match status" value="1"/>
</dbReference>
<reference evidence="16 17" key="2">
    <citation type="journal article" date="2012" name="J. Bacteriol.">
        <title>Genome Sequence of Edwardsiella ictaluri 93-146, a Strain Associated with a Natural Channel Catfish Outbreak of Enteric Septicemia of Catfish.</title>
        <authorList>
            <person name="Williams M.L."/>
            <person name="Gillaspy A.F."/>
            <person name="Dyer D.W."/>
            <person name="Thune R.L."/>
            <person name="Waldbieser G.C."/>
            <person name="Schuster S.C."/>
            <person name="Gipson J."/>
            <person name="Zaitshik J."/>
            <person name="Landry C."/>
            <person name="Banes M.M."/>
            <person name="Lawrence M.L."/>
        </authorList>
    </citation>
    <scope>NUCLEOTIDE SEQUENCE [LARGE SCALE GENOMIC DNA]</scope>
    <source>
        <strain evidence="16 17">93-146</strain>
    </source>
</reference>
<evidence type="ECO:0000256" key="1">
    <source>
        <dbReference type="ARBA" id="ARBA00004429"/>
    </source>
</evidence>
<dbReference type="GO" id="GO:0005886">
    <property type="term" value="C:plasma membrane"/>
    <property type="evidence" value="ECO:0007669"/>
    <property type="project" value="UniProtKB-SubCell"/>
</dbReference>
<dbReference type="CDD" id="cd19407">
    <property type="entry name" value="Tar_Tsr_sensor"/>
    <property type="match status" value="1"/>
</dbReference>
<dbReference type="KEGG" id="eic:NT01EI_2581"/>
<keyword evidence="5" id="KW-0997">Cell inner membrane</keyword>
<dbReference type="Proteomes" id="UP000001485">
    <property type="component" value="Chromosome"/>
</dbReference>
<dbReference type="Pfam" id="PF00015">
    <property type="entry name" value="MCPsignal"/>
    <property type="match status" value="1"/>
</dbReference>
<dbReference type="CDD" id="cd11386">
    <property type="entry name" value="MCP_signal"/>
    <property type="match status" value="1"/>
</dbReference>
<evidence type="ECO:0000256" key="9">
    <source>
        <dbReference type="ARBA" id="ARBA00023224"/>
    </source>
</evidence>
<dbReference type="EMBL" id="CP001600">
    <property type="protein sequence ID" value="ACR69750.1"/>
    <property type="molecule type" value="Genomic_DNA"/>
</dbReference>
<evidence type="ECO:0000313" key="17">
    <source>
        <dbReference type="Proteomes" id="UP000001485"/>
    </source>
</evidence>
<keyword evidence="3" id="KW-0488">Methylation</keyword>
<feature type="coiled-coil region" evidence="12">
    <location>
        <begin position="60"/>
        <end position="87"/>
    </location>
</feature>
<keyword evidence="2" id="KW-1003">Cell membrane</keyword>
<name>C5BG27_EDWI9</name>
<dbReference type="InterPro" id="IPR003660">
    <property type="entry name" value="HAMP_dom"/>
</dbReference>
<keyword evidence="4" id="KW-0145">Chemotaxis</keyword>
<keyword evidence="9 11" id="KW-0807">Transducer</keyword>
<proteinExistence type="inferred from homology"/>
<evidence type="ECO:0000259" key="14">
    <source>
        <dbReference type="PROSITE" id="PS50111"/>
    </source>
</evidence>
<evidence type="ECO:0000256" key="5">
    <source>
        <dbReference type="ARBA" id="ARBA00022519"/>
    </source>
</evidence>
<dbReference type="GO" id="GO:0006935">
    <property type="term" value="P:chemotaxis"/>
    <property type="evidence" value="ECO:0007669"/>
    <property type="project" value="UniProtKB-KW"/>
</dbReference>
<keyword evidence="6 13" id="KW-0812">Transmembrane</keyword>
<gene>
    <name evidence="16" type="ordered locus">NT01EI_2581</name>
</gene>
<keyword evidence="8 13" id="KW-0472">Membrane</keyword>
<dbReference type="InterPro" id="IPR003122">
    <property type="entry name" value="Tar_rcpt_lig-bd"/>
</dbReference>
<feature type="domain" description="HAMP" evidence="15">
    <location>
        <begin position="215"/>
        <end position="267"/>
    </location>
</feature>